<dbReference type="RefSeq" id="WP_152752669.1">
    <property type="nucleotide sequence ID" value="NZ_SPSE01000033.1"/>
</dbReference>
<comment type="caution">
    <text evidence="1">The sequence shown here is derived from an EMBL/GenBank/DDBJ whole genome shotgun (WGS) entry which is preliminary data.</text>
</comment>
<accession>A0A5N7IQ57</accession>
<name>A0A5N7IQ57_9CLOT</name>
<dbReference type="EMBL" id="SPSF01000032">
    <property type="protein sequence ID" value="MPQ63114.1"/>
    <property type="molecule type" value="Genomic_DNA"/>
</dbReference>
<proteinExistence type="predicted"/>
<sequence>MKIIRVNRGNGKTTELVKKSNKEWQYIICKDEQRVQIIMETAKWLKLDIPFPIIIKELPLRSIHIESVLVDDLDDVLESIIGKRIDYATTSCEIEG</sequence>
<gene>
    <name evidence="1" type="ORF">E4V82_13465</name>
</gene>
<protein>
    <submittedName>
        <fullName evidence="1">Replicase</fullName>
    </submittedName>
</protein>
<dbReference type="Proteomes" id="UP000342249">
    <property type="component" value="Unassembled WGS sequence"/>
</dbReference>
<evidence type="ECO:0000313" key="1">
    <source>
        <dbReference type="EMBL" id="MPQ63114.1"/>
    </source>
</evidence>
<reference evidence="1 2" key="1">
    <citation type="journal article" date="2019" name="Lett. Appl. Microbiol.">
        <title>A case of 'blown pack' spoilage of vacuum-packaged pork likely associated with Clostridium estertheticum in Canada.</title>
        <authorList>
            <person name="Zhang P."/>
            <person name="Ward P."/>
            <person name="McMullen L.M."/>
            <person name="Yang X."/>
        </authorList>
    </citation>
    <scope>NUCLEOTIDE SEQUENCE [LARGE SCALE GENOMIC DNA]</scope>
    <source>
        <strain evidence="1 2">MA19</strain>
    </source>
</reference>
<organism evidence="1 2">
    <name type="scientific">Clostridium estertheticum</name>
    <dbReference type="NCBI Taxonomy" id="238834"/>
    <lineage>
        <taxon>Bacteria</taxon>
        <taxon>Bacillati</taxon>
        <taxon>Bacillota</taxon>
        <taxon>Clostridia</taxon>
        <taxon>Eubacteriales</taxon>
        <taxon>Clostridiaceae</taxon>
        <taxon>Clostridium</taxon>
    </lineage>
</organism>
<evidence type="ECO:0000313" key="2">
    <source>
        <dbReference type="Proteomes" id="UP000342249"/>
    </source>
</evidence>
<dbReference type="AlphaFoldDB" id="A0A5N7IQ57"/>